<dbReference type="RefSeq" id="WP_228855538.1">
    <property type="nucleotide sequence ID" value="NZ_AP024086.1"/>
</dbReference>
<reference evidence="5" key="1">
    <citation type="submission" date="2020-09" db="EMBL/GenBank/DDBJ databases">
        <title>Desulfogranum mesoprofundum gen. nov., sp. nov., a novel mesophilic, sulfate-reducing chemolithoautotroph isolated from a deep-sea hydrothermal vent chimney in the Suiyo Seamount.</title>
        <authorList>
            <person name="Hashimoto Y."/>
            <person name="Nakagawa S."/>
        </authorList>
    </citation>
    <scope>NUCLEOTIDE SEQUENCE</scope>
    <source>
        <strain evidence="5">KT2</strain>
    </source>
</reference>
<evidence type="ECO:0000313" key="5">
    <source>
        <dbReference type="EMBL" id="BCL63265.1"/>
    </source>
</evidence>
<dbReference type="InterPro" id="IPR000485">
    <property type="entry name" value="AsnC-type_HTH_dom"/>
</dbReference>
<proteinExistence type="predicted"/>
<dbReference type="EMBL" id="AP024086">
    <property type="protein sequence ID" value="BCL63265.1"/>
    <property type="molecule type" value="Genomic_DNA"/>
</dbReference>
<dbReference type="GO" id="GO:0043200">
    <property type="term" value="P:response to amino acid"/>
    <property type="evidence" value="ECO:0007669"/>
    <property type="project" value="TreeGrafter"/>
</dbReference>
<dbReference type="Pfam" id="PF13404">
    <property type="entry name" value="HTH_AsnC-type"/>
    <property type="match status" value="1"/>
</dbReference>
<dbReference type="PROSITE" id="PS50956">
    <property type="entry name" value="HTH_ASNC_2"/>
    <property type="match status" value="1"/>
</dbReference>
<evidence type="ECO:0000256" key="1">
    <source>
        <dbReference type="ARBA" id="ARBA00023015"/>
    </source>
</evidence>
<dbReference type="GO" id="GO:0005829">
    <property type="term" value="C:cytosol"/>
    <property type="evidence" value="ECO:0007669"/>
    <property type="project" value="TreeGrafter"/>
</dbReference>
<dbReference type="InterPro" id="IPR011991">
    <property type="entry name" value="ArsR-like_HTH"/>
</dbReference>
<keyword evidence="1" id="KW-0805">Transcription regulation</keyword>
<protein>
    <recommendedName>
        <fullName evidence="4">HTH asnC-type domain-containing protein</fullName>
    </recommendedName>
</protein>
<keyword evidence="3" id="KW-0804">Transcription</keyword>
<dbReference type="PANTHER" id="PTHR30154:SF34">
    <property type="entry name" value="TRANSCRIPTIONAL REGULATOR AZLB"/>
    <property type="match status" value="1"/>
</dbReference>
<name>A0A8D5FLP6_9BACT</name>
<evidence type="ECO:0000256" key="3">
    <source>
        <dbReference type="ARBA" id="ARBA00023163"/>
    </source>
</evidence>
<evidence type="ECO:0000259" key="4">
    <source>
        <dbReference type="PROSITE" id="PS50956"/>
    </source>
</evidence>
<dbReference type="PANTHER" id="PTHR30154">
    <property type="entry name" value="LEUCINE-RESPONSIVE REGULATORY PROTEIN"/>
    <property type="match status" value="1"/>
</dbReference>
<evidence type="ECO:0000256" key="2">
    <source>
        <dbReference type="ARBA" id="ARBA00023125"/>
    </source>
</evidence>
<keyword evidence="6" id="KW-1185">Reference proteome</keyword>
<dbReference type="Proteomes" id="UP000826725">
    <property type="component" value="Chromosome"/>
</dbReference>
<accession>A0A8D5FLP6</accession>
<dbReference type="SMART" id="SM00344">
    <property type="entry name" value="HTH_ASNC"/>
    <property type="match status" value="1"/>
</dbReference>
<dbReference type="CDD" id="cd00090">
    <property type="entry name" value="HTH_ARSR"/>
    <property type="match status" value="1"/>
</dbReference>
<dbReference type="GO" id="GO:0043565">
    <property type="term" value="F:sequence-specific DNA binding"/>
    <property type="evidence" value="ECO:0007669"/>
    <property type="project" value="InterPro"/>
</dbReference>
<gene>
    <name evidence="5" type="ORF">DGMP_39580</name>
</gene>
<feature type="domain" description="HTH asnC-type" evidence="4">
    <location>
        <begin position="3"/>
        <end position="70"/>
    </location>
</feature>
<dbReference type="InterPro" id="IPR019887">
    <property type="entry name" value="Tscrpt_reg_AsnC/Lrp_C"/>
</dbReference>
<keyword evidence="2" id="KW-0238">DNA-binding</keyword>
<organism evidence="5 6">
    <name type="scientific">Desulfomarina profundi</name>
    <dbReference type="NCBI Taxonomy" id="2772557"/>
    <lineage>
        <taxon>Bacteria</taxon>
        <taxon>Pseudomonadati</taxon>
        <taxon>Thermodesulfobacteriota</taxon>
        <taxon>Desulfobulbia</taxon>
        <taxon>Desulfobulbales</taxon>
        <taxon>Desulfobulbaceae</taxon>
        <taxon>Desulfomarina</taxon>
    </lineage>
</organism>
<dbReference type="InterPro" id="IPR019888">
    <property type="entry name" value="Tscrpt_reg_AsnC-like"/>
</dbReference>
<dbReference type="AlphaFoldDB" id="A0A8D5FLP6"/>
<dbReference type="KEGG" id="dbk:DGMP_39580"/>
<dbReference type="Pfam" id="PF01037">
    <property type="entry name" value="AsnC_trans_reg"/>
    <property type="match status" value="1"/>
</dbReference>
<sequence>MKIDEINYAIINHLRDGRIPFKKIADSLAVSEGTVRARVKKLKDEGVLDITALVDPDAIPDQSVVMIGVRLKDMDLVKKGEEFSKLRGVISVCVVTGRFDLILTVMLTKEFTMLEFYTEEVSKLENVRAVETFVVYKSFNLKVPLTL</sequence>
<evidence type="ECO:0000313" key="6">
    <source>
        <dbReference type="Proteomes" id="UP000826725"/>
    </source>
</evidence>
<dbReference type="GO" id="GO:0006355">
    <property type="term" value="P:regulation of DNA-templated transcription"/>
    <property type="evidence" value="ECO:0007669"/>
    <property type="project" value="UniProtKB-ARBA"/>
</dbReference>